<protein>
    <recommendedName>
        <fullName evidence="4">Cbb3-type cytochrome c oxidase subunit I</fullName>
    </recommendedName>
</protein>
<evidence type="ECO:0000256" key="1">
    <source>
        <dbReference type="SAM" id="Phobius"/>
    </source>
</evidence>
<dbReference type="Gene3D" id="1.20.210.10">
    <property type="entry name" value="Cytochrome c oxidase-like, subunit I domain"/>
    <property type="match status" value="1"/>
</dbReference>
<feature type="transmembrane region" description="Helical" evidence="1">
    <location>
        <begin position="358"/>
        <end position="377"/>
    </location>
</feature>
<organism evidence="2 3">
    <name type="scientific">Paenibacillus enshidis</name>
    <dbReference type="NCBI Taxonomy" id="1458439"/>
    <lineage>
        <taxon>Bacteria</taxon>
        <taxon>Bacillati</taxon>
        <taxon>Bacillota</taxon>
        <taxon>Bacilli</taxon>
        <taxon>Bacillales</taxon>
        <taxon>Paenibacillaceae</taxon>
        <taxon>Paenibacillus</taxon>
    </lineage>
</organism>
<dbReference type="RefSeq" id="WP_375352884.1">
    <property type="nucleotide sequence ID" value="NZ_JBHHMI010000001.1"/>
</dbReference>
<feature type="transmembrane region" description="Helical" evidence="1">
    <location>
        <begin position="102"/>
        <end position="123"/>
    </location>
</feature>
<evidence type="ECO:0008006" key="4">
    <source>
        <dbReference type="Google" id="ProtNLM"/>
    </source>
</evidence>
<evidence type="ECO:0000313" key="3">
    <source>
        <dbReference type="Proteomes" id="UP001580346"/>
    </source>
</evidence>
<feature type="transmembrane region" description="Helical" evidence="1">
    <location>
        <begin position="273"/>
        <end position="295"/>
    </location>
</feature>
<dbReference type="InterPro" id="IPR036927">
    <property type="entry name" value="Cyt_c_oxase-like_su1_sf"/>
</dbReference>
<sequence length="408" mass="45330">MFKLPFSFIVTGMISFVLYHVLTLLDFAGWITDYPRTPDGWYMVHLLVLGWATMIAMGAVYQLVPVVLQSAIYSEKLGFVQYGLFTLGTAGLLFAFRTAHAGWIAICATAAFLGIMLFLWNIGVTLWKRRRWNPVTLCAASAVIYLGLTGMSGMLLGMDFHFNWLGIYHDRLFGAHVWLGMTGWFGLLIVGFSYKLLPMFLLAHHYSERLQKEVILLWNAAVWCGVLGFMTDWGFVKSIAFLLLAGALVLYCCHVQQMYAVRHKPDPGAGVTWAVWAARMLAAEAVIASVCYLLIPDQLPHSFIVMMVWSYLYGWVGITIMGYLSKIVPFLWWTHKYGPQVGKIKVPTMGQLLLERPVHSSLAVLAFCLLLLLVGMGSGQGGLVGAAGSALSIAALIYMSVIARVFTK</sequence>
<dbReference type="Proteomes" id="UP001580346">
    <property type="component" value="Unassembled WGS sequence"/>
</dbReference>
<keyword evidence="1" id="KW-0472">Membrane</keyword>
<feature type="transmembrane region" description="Helical" evidence="1">
    <location>
        <begin position="135"/>
        <end position="157"/>
    </location>
</feature>
<dbReference type="EMBL" id="JBHHMI010000001">
    <property type="protein sequence ID" value="MFB5265523.1"/>
    <property type="molecule type" value="Genomic_DNA"/>
</dbReference>
<feature type="transmembrane region" description="Helical" evidence="1">
    <location>
        <begin position="7"/>
        <end position="31"/>
    </location>
</feature>
<feature type="transmembrane region" description="Helical" evidence="1">
    <location>
        <begin position="43"/>
        <end position="67"/>
    </location>
</feature>
<feature type="transmembrane region" description="Helical" evidence="1">
    <location>
        <begin position="177"/>
        <end position="202"/>
    </location>
</feature>
<dbReference type="SUPFAM" id="SSF81442">
    <property type="entry name" value="Cytochrome c oxidase subunit I-like"/>
    <property type="match status" value="1"/>
</dbReference>
<accession>A0ABV5AMX7</accession>
<feature type="transmembrane region" description="Helical" evidence="1">
    <location>
        <begin position="239"/>
        <end position="261"/>
    </location>
</feature>
<feature type="transmembrane region" description="Helical" evidence="1">
    <location>
        <begin position="383"/>
        <end position="406"/>
    </location>
</feature>
<proteinExistence type="predicted"/>
<name>A0ABV5AMX7_9BACL</name>
<evidence type="ECO:0000313" key="2">
    <source>
        <dbReference type="EMBL" id="MFB5265523.1"/>
    </source>
</evidence>
<keyword evidence="1" id="KW-1133">Transmembrane helix</keyword>
<comment type="caution">
    <text evidence="2">The sequence shown here is derived from an EMBL/GenBank/DDBJ whole genome shotgun (WGS) entry which is preliminary data.</text>
</comment>
<feature type="transmembrane region" description="Helical" evidence="1">
    <location>
        <begin position="79"/>
        <end position="96"/>
    </location>
</feature>
<feature type="transmembrane region" description="Helical" evidence="1">
    <location>
        <begin position="301"/>
        <end position="324"/>
    </location>
</feature>
<reference evidence="2 3" key="1">
    <citation type="submission" date="2024-09" db="EMBL/GenBank/DDBJ databases">
        <title>Paenibacillus zeirhizospherea sp. nov., isolated from surface of the maize (Zea mays) roots in a horticulture field, Hungary.</title>
        <authorList>
            <person name="Marton D."/>
            <person name="Farkas M."/>
            <person name="Bedics A."/>
            <person name="Toth E."/>
            <person name="Tancsics A."/>
            <person name="Boka K."/>
            <person name="Maroti G."/>
            <person name="Kriszt B."/>
            <person name="Cserhati M."/>
        </authorList>
    </citation>
    <scope>NUCLEOTIDE SEQUENCE [LARGE SCALE GENOMIC DNA]</scope>
    <source>
        <strain evidence="2 3">KCTC 33519</strain>
    </source>
</reference>
<feature type="transmembrane region" description="Helical" evidence="1">
    <location>
        <begin position="214"/>
        <end position="233"/>
    </location>
</feature>
<keyword evidence="1" id="KW-0812">Transmembrane</keyword>
<gene>
    <name evidence="2" type="ORF">ACE41H_01785</name>
</gene>
<keyword evidence="3" id="KW-1185">Reference proteome</keyword>